<feature type="compositionally biased region" description="Low complexity" evidence="2">
    <location>
        <begin position="899"/>
        <end position="910"/>
    </location>
</feature>
<dbReference type="SUPFAM" id="SSF56801">
    <property type="entry name" value="Acetyl-CoA synthetase-like"/>
    <property type="match status" value="1"/>
</dbReference>
<evidence type="ECO:0000256" key="1">
    <source>
        <dbReference type="ARBA" id="ARBA00006432"/>
    </source>
</evidence>
<evidence type="ECO:0000313" key="6">
    <source>
        <dbReference type="Proteomes" id="UP001165080"/>
    </source>
</evidence>
<dbReference type="PANTHER" id="PTHR44378:SF2">
    <property type="entry name" value="ACYL-ACTIVATING ENZYME 17, PEROXISOMAL-RELATED"/>
    <property type="match status" value="1"/>
</dbReference>
<dbReference type="Pfam" id="PF16177">
    <property type="entry name" value="ACAS_N"/>
    <property type="match status" value="1"/>
</dbReference>
<comment type="caution">
    <text evidence="5">The sequence shown here is derived from an EMBL/GenBank/DDBJ whole genome shotgun (WGS) entry which is preliminary data.</text>
</comment>
<organism evidence="5 6">
    <name type="scientific">Pleodorina starrii</name>
    <dbReference type="NCBI Taxonomy" id="330485"/>
    <lineage>
        <taxon>Eukaryota</taxon>
        <taxon>Viridiplantae</taxon>
        <taxon>Chlorophyta</taxon>
        <taxon>core chlorophytes</taxon>
        <taxon>Chlorophyceae</taxon>
        <taxon>CS clade</taxon>
        <taxon>Chlamydomonadales</taxon>
        <taxon>Volvocaceae</taxon>
        <taxon>Pleodorina</taxon>
    </lineage>
</organism>
<feature type="region of interest" description="Disordered" evidence="2">
    <location>
        <begin position="893"/>
        <end position="922"/>
    </location>
</feature>
<dbReference type="InterPro" id="IPR000873">
    <property type="entry name" value="AMP-dep_synth/lig_dom"/>
</dbReference>
<reference evidence="5 6" key="1">
    <citation type="journal article" date="2023" name="Commun. Biol.">
        <title>Reorganization of the ancestral sex-determining regions during the evolution of trioecy in Pleodorina starrii.</title>
        <authorList>
            <person name="Takahashi K."/>
            <person name="Suzuki S."/>
            <person name="Kawai-Toyooka H."/>
            <person name="Yamamoto K."/>
            <person name="Hamaji T."/>
            <person name="Ootsuki R."/>
            <person name="Yamaguchi H."/>
            <person name="Kawachi M."/>
            <person name="Higashiyama T."/>
            <person name="Nozaki H."/>
        </authorList>
    </citation>
    <scope>NUCLEOTIDE SEQUENCE [LARGE SCALE GENOMIC DNA]</scope>
    <source>
        <strain evidence="5 6">NIES-4479</strain>
    </source>
</reference>
<dbReference type="InterPro" id="IPR032387">
    <property type="entry name" value="ACAS_N"/>
</dbReference>
<dbReference type="PROSITE" id="PS00455">
    <property type="entry name" value="AMP_BINDING"/>
    <property type="match status" value="1"/>
</dbReference>
<dbReference type="Gene3D" id="3.40.50.12780">
    <property type="entry name" value="N-terminal domain of ligase-like"/>
    <property type="match status" value="1"/>
</dbReference>
<name>A0A9W6C0J8_9CHLO</name>
<sequence>MSASKYHQSVLEALACSGVCSRQQLGEVEVLLRGLSGECAADAPEIWRHITARILLPSHDFAVHVRLAAAVYDGWPAAALGRPPLWLPDPVESGRTNVARFLSSVQGEAWWRAAVARWAASAGPGPDRELLLQQLQQQQQLQLQGWRQPGQPGQRLLLLQWRLLQAASWEDPEGFWPAALRELGIRFEVPPERALQRHPSDPDRCRWLPGARLNVAACALDSPRAPPGAPALLWAPDGSPRSLRPVGRQELRARVWQLAACIRSRFRIGDALAVYLPLSPDAVALYLATVVAGCVVVSVADSFSAEELRTRLDIAGAVGLFTQDVVLRGGKALPLYDKVVKSGTRARAVVLPAAEDGAYASSPPGLRSGDLRWADFLADSGCDSGSGSSYSCHDDPEQQQQQQQRPRRGSCLELPHVADAYDVTNVLFSSGTTGEPKAIPWTHLTPLRCALDGWAHLDIRPGSVVAWPTSLGWMMGPWLLYAAMINGATVAMYGGAPLGPDFLHFVEAARVDVLGLVPSIVRAWRQGGHGATAATATAAAAAAAVTHGSVSGAASEAADLSCVRVFGSTGEASAAEDYAWLMSRARGYRPVVEYCGGTEIGGGYVSSTLLHPCAPSTFTTPTLGTRLVLLAPDAAAAAAAGNGQGQGSAPLVWDRAPCGIAGAGAAHPGHQVHLSGEVALAMPMLGVSQRLMNKDHFKVYYDGMPLYGTTGLPLRRHGDEMAALPAPGPGPSPWAFAALGRCDDTMNLGGIKVSSVELERAVVEGVADVAEAAAVGLAPPQGGPEELTLFLVLRGPQAQQPPQALGQVQVQVQPSGGGNSGGNDSGGSGIGAEQQATAAAVAVLQRRCQEAVRSKLNPLFKVSRVVVVPSLPRNASNKVMRRLLRDALLPTTAARGDQRQQQQQQQQQQQAKEAAATVRSRL</sequence>
<dbReference type="Pfam" id="PF00501">
    <property type="entry name" value="AMP-binding"/>
    <property type="match status" value="1"/>
</dbReference>
<dbReference type="InterPro" id="IPR020845">
    <property type="entry name" value="AMP-binding_CS"/>
</dbReference>
<evidence type="ECO:0000259" key="4">
    <source>
        <dbReference type="Pfam" id="PF16177"/>
    </source>
</evidence>
<comment type="similarity">
    <text evidence="1">Belongs to the ATP-dependent AMP-binding enzyme family.</text>
</comment>
<feature type="domain" description="Acetyl-coenzyme A synthetase N-terminal" evidence="4">
    <location>
        <begin position="165"/>
        <end position="217"/>
    </location>
</feature>
<dbReference type="Gene3D" id="3.30.300.30">
    <property type="match status" value="1"/>
</dbReference>
<accession>A0A9W6C0J8</accession>
<dbReference type="OrthoDB" id="10253115at2759"/>
<dbReference type="InterPro" id="IPR045851">
    <property type="entry name" value="AMP-bd_C_sf"/>
</dbReference>
<dbReference type="InterPro" id="IPR042099">
    <property type="entry name" value="ANL_N_sf"/>
</dbReference>
<feature type="region of interest" description="Disordered" evidence="2">
    <location>
        <begin position="387"/>
        <end position="409"/>
    </location>
</feature>
<feature type="compositionally biased region" description="Gly residues" evidence="2">
    <location>
        <begin position="815"/>
        <end position="830"/>
    </location>
</feature>
<feature type="domain" description="AMP-dependent synthetase/ligase" evidence="3">
    <location>
        <begin position="244"/>
        <end position="633"/>
    </location>
</feature>
<dbReference type="PANTHER" id="PTHR44378">
    <property type="entry name" value="ACYL-ACTIVATING ENZYME 17, PEROXISOMAL-RELATED"/>
    <property type="match status" value="1"/>
</dbReference>
<keyword evidence="6" id="KW-1185">Reference proteome</keyword>
<protein>
    <submittedName>
        <fullName evidence="5">Uncharacterized protein</fullName>
    </submittedName>
</protein>
<feature type="compositionally biased region" description="Low complexity" evidence="2">
    <location>
        <begin position="802"/>
        <end position="814"/>
    </location>
</feature>
<evidence type="ECO:0000259" key="3">
    <source>
        <dbReference type="Pfam" id="PF00501"/>
    </source>
</evidence>
<evidence type="ECO:0000313" key="5">
    <source>
        <dbReference type="EMBL" id="GLC61734.1"/>
    </source>
</evidence>
<feature type="region of interest" description="Disordered" evidence="2">
    <location>
        <begin position="802"/>
        <end position="832"/>
    </location>
</feature>
<dbReference type="Proteomes" id="UP001165080">
    <property type="component" value="Unassembled WGS sequence"/>
</dbReference>
<dbReference type="AlphaFoldDB" id="A0A9W6C0J8"/>
<gene>
    <name evidence="5" type="primary">PLEST001383</name>
    <name evidence="5" type="ORF">PLESTB_001797100</name>
</gene>
<evidence type="ECO:0000256" key="2">
    <source>
        <dbReference type="SAM" id="MobiDB-lite"/>
    </source>
</evidence>
<proteinExistence type="inferred from homology"/>
<dbReference type="EMBL" id="BRXU01000050">
    <property type="protein sequence ID" value="GLC61734.1"/>
    <property type="molecule type" value="Genomic_DNA"/>
</dbReference>